<evidence type="ECO:0000256" key="1">
    <source>
        <dbReference type="ARBA" id="ARBA00004418"/>
    </source>
</evidence>
<dbReference type="GO" id="GO:0015833">
    <property type="term" value="P:peptide transport"/>
    <property type="evidence" value="ECO:0007669"/>
    <property type="project" value="TreeGrafter"/>
</dbReference>
<evidence type="ECO:0000313" key="6">
    <source>
        <dbReference type="EMBL" id="EAV46267.1"/>
    </source>
</evidence>
<comment type="similarity">
    <text evidence="2">Belongs to the bacterial solute-binding protein 5 family.</text>
</comment>
<dbReference type="PANTHER" id="PTHR30290">
    <property type="entry name" value="PERIPLASMIC BINDING COMPONENT OF ABC TRANSPORTER"/>
    <property type="match status" value="1"/>
</dbReference>
<protein>
    <submittedName>
        <fullName evidence="6">Extracellular solute-binding protein, family 5</fullName>
    </submittedName>
</protein>
<dbReference type="PROSITE" id="PS01040">
    <property type="entry name" value="SBP_BACTERIAL_5"/>
    <property type="match status" value="1"/>
</dbReference>
<evidence type="ECO:0000259" key="5">
    <source>
        <dbReference type="Pfam" id="PF00496"/>
    </source>
</evidence>
<accession>A0NMH2</accession>
<feature type="domain" description="Solute-binding protein family 5" evidence="5">
    <location>
        <begin position="75"/>
        <end position="439"/>
    </location>
</feature>
<dbReference type="GO" id="GO:1904680">
    <property type="term" value="F:peptide transmembrane transporter activity"/>
    <property type="evidence" value="ECO:0007669"/>
    <property type="project" value="TreeGrafter"/>
</dbReference>
<dbReference type="Gene3D" id="3.90.76.10">
    <property type="entry name" value="Dipeptide-binding Protein, Domain 1"/>
    <property type="match status" value="1"/>
</dbReference>
<feature type="chain" id="PRO_5002627617" evidence="4">
    <location>
        <begin position="24"/>
        <end position="558"/>
    </location>
</feature>
<organism evidence="6 7">
    <name type="scientific">Roseibium aggregatum (strain ATCC 25650 / DSM 13394 / JCM 20685 / NBRC 16684 / NCIMB 2208 / IAM 12614 / B1)</name>
    <name type="common">Stappia aggregata</name>
    <dbReference type="NCBI Taxonomy" id="384765"/>
    <lineage>
        <taxon>Bacteria</taxon>
        <taxon>Pseudomonadati</taxon>
        <taxon>Pseudomonadota</taxon>
        <taxon>Alphaproteobacteria</taxon>
        <taxon>Hyphomicrobiales</taxon>
        <taxon>Stappiaceae</taxon>
        <taxon>Roseibium</taxon>
    </lineage>
</organism>
<keyword evidence="3 4" id="KW-0732">Signal</keyword>
<dbReference type="eggNOG" id="COG0747">
    <property type="taxonomic scope" value="Bacteria"/>
</dbReference>
<dbReference type="PANTHER" id="PTHR30290:SF34">
    <property type="entry name" value="ABC TRANSPORTER, PERIPLASMIC OLIGO-PEPTIDE BINDING PROTEIN, PUTATIVE-RELATED"/>
    <property type="match status" value="1"/>
</dbReference>
<evidence type="ECO:0000256" key="2">
    <source>
        <dbReference type="ARBA" id="ARBA00005695"/>
    </source>
</evidence>
<dbReference type="Proteomes" id="UP000004848">
    <property type="component" value="Unassembled WGS sequence"/>
</dbReference>
<dbReference type="InterPro" id="IPR039424">
    <property type="entry name" value="SBP_5"/>
</dbReference>
<comment type="caution">
    <text evidence="6">The sequence shown here is derived from an EMBL/GenBank/DDBJ whole genome shotgun (WGS) entry which is preliminary data.</text>
</comment>
<evidence type="ECO:0000256" key="3">
    <source>
        <dbReference type="ARBA" id="ARBA00022729"/>
    </source>
</evidence>
<dbReference type="GeneID" id="68844799"/>
<sequence length="558" mass="61425">MKLLRTALLAATLALPIAQPASAATPDNILVVAQNIDDIVAIDPAQAYEFSSGELVTNVYDRLVQYDAEDPTVLAPGLAAEWQADADAKTITFTLRDGAKFHSGNPVRAEDVVFSFARVIKLNLTPAFILAQLGWTAENVEDMVAADGNKVIVKYEGDFSPAFALNVLAARPASIVDEKTVMEHEEDGDMGNKWLNANSAGSGPFELQTYRPSELVRYKSNADYFKGAPKVEGVIIRHVAEAATQQLLLQSGDVDMARNLTPDQIAGMEGDTVKVETYPQAAVHFLSFNQKKDVLQPEAVWDAARYLVNYKGMTDSFLKGQMEIHQAFWPKGFPGSYDETPYTYAPEKAKQILADAGIETPITVTLDVINSTPFTDMAQSLQASFAEAGINFDIIPGTGSQVITKYRERSHEAMLLYWGPDFMDPHSNAKAFAYNSDNSDDNYQATTTWRNAWAVPAEMNDMTKAALAESDPEKRNEMYVELQKEVQAKSPIVIMFQAAYQVAMDQKVEGYVNGATSDFVYYRLVTKNRRERSSRPGLRGGFLFLAAGHRLTNLSGVS</sequence>
<dbReference type="GO" id="GO:0030288">
    <property type="term" value="C:outer membrane-bounded periplasmic space"/>
    <property type="evidence" value="ECO:0007669"/>
    <property type="project" value="UniProtKB-ARBA"/>
</dbReference>
<dbReference type="Gene3D" id="3.40.190.10">
    <property type="entry name" value="Periplasmic binding protein-like II"/>
    <property type="match status" value="1"/>
</dbReference>
<dbReference type="Gene3D" id="3.10.105.10">
    <property type="entry name" value="Dipeptide-binding Protein, Domain 3"/>
    <property type="match status" value="1"/>
</dbReference>
<dbReference type="OrthoDB" id="9803988at2"/>
<comment type="subcellular location">
    <subcellularLocation>
        <location evidence="1">Periplasm</location>
    </subcellularLocation>
</comment>
<dbReference type="EMBL" id="AAUW01000001">
    <property type="protein sequence ID" value="EAV46267.1"/>
    <property type="molecule type" value="Genomic_DNA"/>
</dbReference>
<dbReference type="PIRSF" id="PIRSF002741">
    <property type="entry name" value="MppA"/>
    <property type="match status" value="1"/>
</dbReference>
<dbReference type="CDD" id="cd08512">
    <property type="entry name" value="PBP2_NikA_DppA_OppA_like_7"/>
    <property type="match status" value="1"/>
</dbReference>
<dbReference type="AlphaFoldDB" id="A0NMH2"/>
<dbReference type="InterPro" id="IPR030678">
    <property type="entry name" value="Peptide/Ni-bd"/>
</dbReference>
<feature type="signal peptide" evidence="4">
    <location>
        <begin position="1"/>
        <end position="23"/>
    </location>
</feature>
<dbReference type="RefSeq" id="WP_006931598.1">
    <property type="nucleotide sequence ID" value="NZ_AAUW01000001.1"/>
</dbReference>
<dbReference type="GO" id="GO:0043190">
    <property type="term" value="C:ATP-binding cassette (ABC) transporter complex"/>
    <property type="evidence" value="ECO:0007669"/>
    <property type="project" value="InterPro"/>
</dbReference>
<proteinExistence type="inferred from homology"/>
<dbReference type="Pfam" id="PF00496">
    <property type="entry name" value="SBP_bac_5"/>
    <property type="match status" value="1"/>
</dbReference>
<dbReference type="InterPro" id="IPR000914">
    <property type="entry name" value="SBP_5_dom"/>
</dbReference>
<name>A0NMH2_ROSAI</name>
<evidence type="ECO:0000313" key="7">
    <source>
        <dbReference type="Proteomes" id="UP000004848"/>
    </source>
</evidence>
<evidence type="ECO:0000256" key="4">
    <source>
        <dbReference type="SAM" id="SignalP"/>
    </source>
</evidence>
<dbReference type="SUPFAM" id="SSF53850">
    <property type="entry name" value="Periplasmic binding protein-like II"/>
    <property type="match status" value="1"/>
</dbReference>
<gene>
    <name evidence="6" type="ORF">SIAM614_10573</name>
</gene>
<reference evidence="6 7" key="1">
    <citation type="submission" date="2006-05" db="EMBL/GenBank/DDBJ databases">
        <authorList>
            <person name="King G."/>
            <person name="Ferriera S."/>
            <person name="Johnson J."/>
            <person name="Kravitz S."/>
            <person name="Beeson K."/>
            <person name="Sutton G."/>
            <person name="Rogers Y.-H."/>
            <person name="Friedman R."/>
            <person name="Frazier M."/>
            <person name="Venter J.C."/>
        </authorList>
    </citation>
    <scope>NUCLEOTIDE SEQUENCE [LARGE SCALE GENOMIC DNA]</scope>
    <source>
        <strain evidence="7">ATCC 25650 / DSM 13394 / JCM 20685 / NBRC 16684 / NCIMB 2208 / IAM 12614 / B1</strain>
    </source>
</reference>
<dbReference type="InterPro" id="IPR023765">
    <property type="entry name" value="SBP_5_CS"/>
</dbReference>